<dbReference type="PROSITE" id="PS01124">
    <property type="entry name" value="HTH_ARAC_FAMILY_2"/>
    <property type="match status" value="1"/>
</dbReference>
<proteinExistence type="predicted"/>
<dbReference type="GO" id="GO:0005829">
    <property type="term" value="C:cytosol"/>
    <property type="evidence" value="ECO:0007669"/>
    <property type="project" value="TreeGrafter"/>
</dbReference>
<dbReference type="PANTHER" id="PTHR47894:SF4">
    <property type="entry name" value="HTH-TYPE TRANSCRIPTIONAL REGULATOR GADX"/>
    <property type="match status" value="1"/>
</dbReference>
<dbReference type="InterPro" id="IPR018060">
    <property type="entry name" value="HTH_AraC"/>
</dbReference>
<dbReference type="InterPro" id="IPR009057">
    <property type="entry name" value="Homeodomain-like_sf"/>
</dbReference>
<keyword evidence="3" id="KW-0804">Transcription</keyword>
<feature type="region of interest" description="Disordered" evidence="4">
    <location>
        <begin position="329"/>
        <end position="348"/>
    </location>
</feature>
<reference evidence="6 7" key="1">
    <citation type="submission" date="2016-09" db="EMBL/GenBank/DDBJ databases">
        <title>Streptomyces rubrolavendulae MJM4426 Genome sequencing and assembly.</title>
        <authorList>
            <person name="Kim J.-G."/>
        </authorList>
    </citation>
    <scope>NUCLEOTIDE SEQUENCE [LARGE SCALE GENOMIC DNA]</scope>
    <source>
        <strain evidence="6 7">MJM4426</strain>
    </source>
</reference>
<dbReference type="GO" id="GO:0003700">
    <property type="term" value="F:DNA-binding transcription factor activity"/>
    <property type="evidence" value="ECO:0007669"/>
    <property type="project" value="InterPro"/>
</dbReference>
<dbReference type="KEGG" id="srn:A4G23_00681"/>
<dbReference type="GO" id="GO:0000976">
    <property type="term" value="F:transcription cis-regulatory region binding"/>
    <property type="evidence" value="ECO:0007669"/>
    <property type="project" value="TreeGrafter"/>
</dbReference>
<dbReference type="InterPro" id="IPR032687">
    <property type="entry name" value="AraC-type_N"/>
</dbReference>
<accession>A0A1D8FXJ5</accession>
<keyword evidence="7" id="KW-1185">Reference proteome</keyword>
<gene>
    <name evidence="6" type="primary">virS</name>
    <name evidence="6" type="ORF">A4G23_00681</name>
</gene>
<keyword evidence="2" id="KW-0238">DNA-binding</keyword>
<dbReference type="EMBL" id="CP017316">
    <property type="protein sequence ID" value="AOT57885.1"/>
    <property type="molecule type" value="Genomic_DNA"/>
</dbReference>
<keyword evidence="1" id="KW-0805">Transcription regulation</keyword>
<dbReference type="Gene3D" id="1.10.10.60">
    <property type="entry name" value="Homeodomain-like"/>
    <property type="match status" value="1"/>
</dbReference>
<dbReference type="Pfam" id="PF12833">
    <property type="entry name" value="HTH_18"/>
    <property type="match status" value="1"/>
</dbReference>
<dbReference type="PANTHER" id="PTHR47894">
    <property type="entry name" value="HTH-TYPE TRANSCRIPTIONAL REGULATOR GADX"/>
    <property type="match status" value="1"/>
</dbReference>
<dbReference type="PATRIC" id="fig|285473.5.peg.722"/>
<dbReference type="AlphaFoldDB" id="A0A1D8FXJ5"/>
<feature type="domain" description="HTH araC/xylS-type" evidence="5">
    <location>
        <begin position="236"/>
        <end position="334"/>
    </location>
</feature>
<evidence type="ECO:0000313" key="7">
    <source>
        <dbReference type="Proteomes" id="UP000095349"/>
    </source>
</evidence>
<name>A0A1D8FXJ5_9ACTN</name>
<organism evidence="6 7">
    <name type="scientific">Streptomyces rubrolavendulae</name>
    <dbReference type="NCBI Taxonomy" id="285473"/>
    <lineage>
        <taxon>Bacteria</taxon>
        <taxon>Bacillati</taxon>
        <taxon>Actinomycetota</taxon>
        <taxon>Actinomycetes</taxon>
        <taxon>Kitasatosporales</taxon>
        <taxon>Streptomycetaceae</taxon>
        <taxon>Streptomyces</taxon>
    </lineage>
</organism>
<protein>
    <submittedName>
        <fullName evidence="6">HTH-type transcriptional regulator VirS</fullName>
    </submittedName>
</protein>
<evidence type="ECO:0000256" key="3">
    <source>
        <dbReference type="ARBA" id="ARBA00023163"/>
    </source>
</evidence>
<dbReference type="Proteomes" id="UP000095349">
    <property type="component" value="Chromosome"/>
</dbReference>
<evidence type="ECO:0000256" key="4">
    <source>
        <dbReference type="SAM" id="MobiDB-lite"/>
    </source>
</evidence>
<evidence type="ECO:0000259" key="5">
    <source>
        <dbReference type="PROSITE" id="PS01124"/>
    </source>
</evidence>
<sequence length="348" mass="37374">MVPMIRAAGLRGFVPLVERLGGEADALLARFGLARQALDSDEALIPITANDLVLDAAAAELGCPDLGLRLAEAQDLSILGPLAGVIESSSTVAEALALASRYMFVHSPALSVGVQADPRGSRGVVALTYRKDLHESPYSPQAIELGLGLFYQVAVMLVGSRTGLRSVEVPHQPLSPVSRYTEFFGADVTFGCRAAALRVERHLLDERFATADEAIQRLAVDYLASHYPDPARKVSTQVRRALTGSLGTTSPAITGVARLLSVHPRTLQRKLAAEGASFEAILDEVRRDAAHRYLTTTDLPLGQVAALVGFTEQSTLSHAVRRWYGASPRELRRTAQHPAPGSRTELSR</sequence>
<evidence type="ECO:0000313" key="6">
    <source>
        <dbReference type="EMBL" id="AOT57885.1"/>
    </source>
</evidence>
<dbReference type="Pfam" id="PF12625">
    <property type="entry name" value="Arabinose_bd"/>
    <property type="match status" value="1"/>
</dbReference>
<dbReference type="RefSeq" id="WP_069975570.1">
    <property type="nucleotide sequence ID" value="NZ_CP017316.1"/>
</dbReference>
<dbReference type="SMART" id="SM00342">
    <property type="entry name" value="HTH_ARAC"/>
    <property type="match status" value="1"/>
</dbReference>
<dbReference type="STRING" id="285473.A4G23_00681"/>
<dbReference type="SUPFAM" id="SSF46689">
    <property type="entry name" value="Homeodomain-like"/>
    <property type="match status" value="1"/>
</dbReference>
<evidence type="ECO:0000256" key="2">
    <source>
        <dbReference type="ARBA" id="ARBA00023125"/>
    </source>
</evidence>
<dbReference type="OrthoDB" id="5241536at2"/>
<evidence type="ECO:0000256" key="1">
    <source>
        <dbReference type="ARBA" id="ARBA00023015"/>
    </source>
</evidence>